<organism evidence="2 3">
    <name type="scientific">Halostreptopolyspora alba</name>
    <dbReference type="NCBI Taxonomy" id="2487137"/>
    <lineage>
        <taxon>Bacteria</taxon>
        <taxon>Bacillati</taxon>
        <taxon>Actinomycetota</taxon>
        <taxon>Actinomycetes</taxon>
        <taxon>Streptosporangiales</taxon>
        <taxon>Nocardiopsidaceae</taxon>
        <taxon>Halostreptopolyspora</taxon>
    </lineage>
</organism>
<keyword evidence="3" id="KW-1185">Reference proteome</keyword>
<dbReference type="InterPro" id="IPR010982">
    <property type="entry name" value="Lambda_DNA-bd_dom_sf"/>
</dbReference>
<comment type="caution">
    <text evidence="2">The sequence shown here is derived from an EMBL/GenBank/DDBJ whole genome shotgun (WGS) entry which is preliminary data.</text>
</comment>
<dbReference type="GO" id="GO:0003677">
    <property type="term" value="F:DNA binding"/>
    <property type="evidence" value="ECO:0007669"/>
    <property type="project" value="InterPro"/>
</dbReference>
<dbReference type="SMART" id="SM00530">
    <property type="entry name" value="HTH_XRE"/>
    <property type="match status" value="1"/>
</dbReference>
<dbReference type="Pfam" id="PF13560">
    <property type="entry name" value="HTH_31"/>
    <property type="match status" value="1"/>
</dbReference>
<reference evidence="2 3" key="1">
    <citation type="submission" date="2018-11" db="EMBL/GenBank/DDBJ databases">
        <title>The genome draft of YIM 96095.</title>
        <authorList>
            <person name="Tang S.-K."/>
            <person name="Chunyu W.-X."/>
            <person name="Feng Y.-Z."/>
        </authorList>
    </citation>
    <scope>NUCLEOTIDE SEQUENCE [LARGE SCALE GENOMIC DNA]</scope>
    <source>
        <strain evidence="2 3">YIM 96095</strain>
    </source>
</reference>
<dbReference type="RefSeq" id="WP_123201489.1">
    <property type="nucleotide sequence ID" value="NZ_RJMB01000011.1"/>
</dbReference>
<dbReference type="OrthoDB" id="3504495at2"/>
<gene>
    <name evidence="2" type="ORF">EFW17_12215</name>
</gene>
<evidence type="ECO:0000313" key="3">
    <source>
        <dbReference type="Proteomes" id="UP000269198"/>
    </source>
</evidence>
<dbReference type="PROSITE" id="PS50943">
    <property type="entry name" value="HTH_CROC1"/>
    <property type="match status" value="1"/>
</dbReference>
<dbReference type="EMBL" id="RJMB01000011">
    <property type="protein sequence ID" value="RNL84318.1"/>
    <property type="molecule type" value="Genomic_DNA"/>
</dbReference>
<proteinExistence type="predicted"/>
<accession>A0A3N0E911</accession>
<evidence type="ECO:0000259" key="1">
    <source>
        <dbReference type="PROSITE" id="PS50943"/>
    </source>
</evidence>
<dbReference type="AlphaFoldDB" id="A0A3N0E911"/>
<protein>
    <submittedName>
        <fullName evidence="2">XRE family transcriptional regulator</fullName>
    </submittedName>
</protein>
<dbReference type="SUPFAM" id="SSF47413">
    <property type="entry name" value="lambda repressor-like DNA-binding domains"/>
    <property type="match status" value="1"/>
</dbReference>
<dbReference type="Gene3D" id="1.10.260.40">
    <property type="entry name" value="lambda repressor-like DNA-binding domains"/>
    <property type="match status" value="1"/>
</dbReference>
<dbReference type="Proteomes" id="UP000269198">
    <property type="component" value="Unassembled WGS sequence"/>
</dbReference>
<feature type="domain" description="HTH cro/C1-type" evidence="1">
    <location>
        <begin position="13"/>
        <end position="68"/>
    </location>
</feature>
<dbReference type="CDD" id="cd00093">
    <property type="entry name" value="HTH_XRE"/>
    <property type="match status" value="1"/>
</dbReference>
<name>A0A3N0E911_9ACTN</name>
<sequence length="402" mass="43549">MSNEYQKALGRKIAKHRKRRGLSQREFAHLVDRSEAWVSQVERGVRKVDRMSVLESLAEVLEIPVSELAAESPIVASAAEEPVGGSRLRLVLSGAHALNAMLRTEPEQVEITELRGQAEQAWTLTHEARYLDLTELLETLVPSLEAAARSVPNGERAELFRLLNATYQACSSALSKLGEFEAAWIAADRSITAAERAEDPLLMAAGEFRLCLTFQGAGHFDQVESTGRTACEALSSLVDRGQPEAMSLFGALTLQRAVAAARRNDATAAYRNIAQARSIAERIGEERNDYNTEFGATNVALHEVACAVDLGDAGVALRAAEGVDASGLSLERQGRFLVDVARAHLQRRNADGAVDALELAESLTPEQVRSHQLVRQAVSDLLTIQDPPGPALHGLARRVGIP</sequence>
<evidence type="ECO:0000313" key="2">
    <source>
        <dbReference type="EMBL" id="RNL84318.1"/>
    </source>
</evidence>
<dbReference type="InterPro" id="IPR001387">
    <property type="entry name" value="Cro/C1-type_HTH"/>
</dbReference>